<evidence type="ECO:0000256" key="3">
    <source>
        <dbReference type="ARBA" id="ARBA00022692"/>
    </source>
</evidence>
<evidence type="ECO:0000256" key="2">
    <source>
        <dbReference type="ARBA" id="ARBA00022475"/>
    </source>
</evidence>
<evidence type="ECO:0000256" key="5">
    <source>
        <dbReference type="ARBA" id="ARBA00023136"/>
    </source>
</evidence>
<sequence>MMAKVTLRNLAAHKIRLALTAVSVILGVAFVAGTLIFTDTMNRQFDDLIGGSAENVAVDVRAKKVVDGDDDGATARPVPAALVERLRRVEGVKDPVGNVTGYAAIVGKDGKLVGGEGPPQLGVNWVPGGDFDLASGRPPAGPGEVLLDVETAEKTGHRVGDEVRVVVNGPPQRLRLVGLLDGGGLVGATIAAFDTPTAQRLLLKPGQFSDISMASTGVSEEVLRDRVAKTLPGGLEAVTGTELREEFKSEVSQFLSFFRTFLLVFALISIFVGAFIIFNTFSMLVAQRTRELALLRAIGASRRQVTRAVIGEAVAVGFIGATLGLAAGAGLALLLRGLVGIEGEGLVFTATPVIWSYAVGIVVTVVSAYFPARRAAKIPPVAAMRDDVALPQRSMRIRLVIGTVLAAGGAALLALGLTGVELGGNVMIPIGFGALLVFLGVAMLAPVISGPVVRVLGAPYPRLFGTPGRMAQRNALRNPRRTAATASALMIGLALVTTVNVMGSSMRASVNEAIDTQLGADYLIETEGRGGVDASAITAVRRTAGVEQALPFYEGDAKIKGKSIWYASADQAALAVGAKLEVESGSSRLGSDGMMVDEDTAESNGWRVGSVVPVLFPDEVTERLRIVGVYARNELLGPRVVSPEAYKRHTNTPIAVAVVVDTATTDPATTRALKGALADYPALEVQDRAAIKEAQSKEIDSIVAFLTVLLTMSIIIAAVGVINTLALSVIERTREIGLLRAVGISRRQLRRMIRLESVVIALFGALLGIGIGVIFGSALQRALSDEGLTVLSIPTGTLITYLVVAAVIGVLAALWPAWRAGRMDVLKAISTE</sequence>
<dbReference type="Proteomes" id="UP000256661">
    <property type="component" value="Unassembled WGS sequence"/>
</dbReference>
<dbReference type="InterPro" id="IPR050250">
    <property type="entry name" value="Macrolide_Exporter_MacB"/>
</dbReference>
<dbReference type="GO" id="GO:0022857">
    <property type="term" value="F:transmembrane transporter activity"/>
    <property type="evidence" value="ECO:0007669"/>
    <property type="project" value="TreeGrafter"/>
</dbReference>
<feature type="domain" description="ABC3 transporter permease C-terminal" evidence="8">
    <location>
        <begin position="264"/>
        <end position="380"/>
    </location>
</feature>
<feature type="transmembrane region" description="Helical" evidence="7">
    <location>
        <begin position="354"/>
        <end position="372"/>
    </location>
</feature>
<dbReference type="InterPro" id="IPR003838">
    <property type="entry name" value="ABC3_permease_C"/>
</dbReference>
<accession>A0A3D9T3P3</accession>
<dbReference type="PANTHER" id="PTHR30572:SF4">
    <property type="entry name" value="ABC TRANSPORTER PERMEASE YTRF"/>
    <property type="match status" value="1"/>
</dbReference>
<name>A0A3D9T3P3_9ACTN</name>
<evidence type="ECO:0000259" key="9">
    <source>
        <dbReference type="Pfam" id="PF12704"/>
    </source>
</evidence>
<feature type="transmembrane region" description="Helical" evidence="7">
    <location>
        <begin position="261"/>
        <end position="286"/>
    </location>
</feature>
<feature type="transmembrane region" description="Helical" evidence="7">
    <location>
        <begin position="755"/>
        <end position="778"/>
    </location>
</feature>
<organism evidence="10 11">
    <name type="scientific">Thermomonospora umbrina</name>
    <dbReference type="NCBI Taxonomy" id="111806"/>
    <lineage>
        <taxon>Bacteria</taxon>
        <taxon>Bacillati</taxon>
        <taxon>Actinomycetota</taxon>
        <taxon>Actinomycetes</taxon>
        <taxon>Streptosporangiales</taxon>
        <taxon>Thermomonosporaceae</taxon>
        <taxon>Thermomonospora</taxon>
    </lineage>
</organism>
<keyword evidence="5 7" id="KW-0472">Membrane</keyword>
<proteinExistence type="inferred from homology"/>
<evidence type="ECO:0000259" key="8">
    <source>
        <dbReference type="Pfam" id="PF02687"/>
    </source>
</evidence>
<feature type="transmembrane region" description="Helical" evidence="7">
    <location>
        <begin position="702"/>
        <end position="730"/>
    </location>
</feature>
<dbReference type="EMBL" id="QTTT01000001">
    <property type="protein sequence ID" value="REF00994.1"/>
    <property type="molecule type" value="Genomic_DNA"/>
</dbReference>
<dbReference type="InterPro" id="IPR025857">
    <property type="entry name" value="MacB_PCD"/>
</dbReference>
<evidence type="ECO:0000313" key="11">
    <source>
        <dbReference type="Proteomes" id="UP000256661"/>
    </source>
</evidence>
<dbReference type="Pfam" id="PF12704">
    <property type="entry name" value="MacB_PCD"/>
    <property type="match status" value="2"/>
</dbReference>
<keyword evidence="2" id="KW-1003">Cell membrane</keyword>
<feature type="transmembrane region" description="Helical" evidence="7">
    <location>
        <begin position="399"/>
        <end position="420"/>
    </location>
</feature>
<feature type="transmembrane region" description="Helical" evidence="7">
    <location>
        <begin position="426"/>
        <end position="448"/>
    </location>
</feature>
<keyword evidence="4 7" id="KW-1133">Transmembrane helix</keyword>
<dbReference type="AlphaFoldDB" id="A0A3D9T3P3"/>
<feature type="transmembrane region" description="Helical" evidence="7">
    <location>
        <begin position="307"/>
        <end position="334"/>
    </location>
</feature>
<evidence type="ECO:0000256" key="6">
    <source>
        <dbReference type="ARBA" id="ARBA00038076"/>
    </source>
</evidence>
<feature type="domain" description="MacB-like periplasmic core" evidence="9">
    <location>
        <begin position="482"/>
        <end position="672"/>
    </location>
</feature>
<dbReference type="OrthoDB" id="9780560at2"/>
<evidence type="ECO:0000256" key="1">
    <source>
        <dbReference type="ARBA" id="ARBA00004651"/>
    </source>
</evidence>
<feature type="domain" description="MacB-like periplasmic core" evidence="9">
    <location>
        <begin position="18"/>
        <end position="204"/>
    </location>
</feature>
<feature type="transmembrane region" description="Helical" evidence="7">
    <location>
        <begin position="483"/>
        <end position="503"/>
    </location>
</feature>
<gene>
    <name evidence="10" type="ORF">DFJ69_6592</name>
</gene>
<dbReference type="PANTHER" id="PTHR30572">
    <property type="entry name" value="MEMBRANE COMPONENT OF TRANSPORTER-RELATED"/>
    <property type="match status" value="1"/>
</dbReference>
<reference evidence="10 11" key="1">
    <citation type="submission" date="2018-08" db="EMBL/GenBank/DDBJ databases">
        <title>Sequencing the genomes of 1000 actinobacteria strains.</title>
        <authorList>
            <person name="Klenk H.-P."/>
        </authorList>
    </citation>
    <scope>NUCLEOTIDE SEQUENCE [LARGE SCALE GENOMIC DNA]</scope>
    <source>
        <strain evidence="10 11">DSM 43927</strain>
    </source>
</reference>
<dbReference type="Pfam" id="PF02687">
    <property type="entry name" value="FtsX"/>
    <property type="match status" value="2"/>
</dbReference>
<feature type="domain" description="ABC3 transporter permease C-terminal" evidence="8">
    <location>
        <begin position="708"/>
        <end position="824"/>
    </location>
</feature>
<comment type="similarity">
    <text evidence="6">Belongs to the ABC-4 integral membrane protein family.</text>
</comment>
<keyword evidence="11" id="KW-1185">Reference proteome</keyword>
<evidence type="ECO:0000256" key="4">
    <source>
        <dbReference type="ARBA" id="ARBA00022989"/>
    </source>
</evidence>
<dbReference type="RefSeq" id="WP_116026085.1">
    <property type="nucleotide sequence ID" value="NZ_QTTT01000001.1"/>
</dbReference>
<dbReference type="GO" id="GO:0005886">
    <property type="term" value="C:plasma membrane"/>
    <property type="evidence" value="ECO:0007669"/>
    <property type="project" value="UniProtKB-SubCell"/>
</dbReference>
<evidence type="ECO:0000256" key="7">
    <source>
        <dbReference type="SAM" id="Phobius"/>
    </source>
</evidence>
<feature type="transmembrane region" description="Helical" evidence="7">
    <location>
        <begin position="798"/>
        <end position="818"/>
    </location>
</feature>
<comment type="caution">
    <text evidence="10">The sequence shown here is derived from an EMBL/GenBank/DDBJ whole genome shotgun (WGS) entry which is preliminary data.</text>
</comment>
<keyword evidence="3 7" id="KW-0812">Transmembrane</keyword>
<evidence type="ECO:0000313" key="10">
    <source>
        <dbReference type="EMBL" id="REF00994.1"/>
    </source>
</evidence>
<comment type="subcellular location">
    <subcellularLocation>
        <location evidence="1">Cell membrane</location>
        <topology evidence="1">Multi-pass membrane protein</topology>
    </subcellularLocation>
</comment>
<protein>
    <submittedName>
        <fullName evidence="10">Putative ABC transport system permease protein</fullName>
    </submittedName>
</protein>